<dbReference type="AlphaFoldDB" id="A0A146KHM9"/>
<organism evidence="8">
    <name type="scientific">Trepomonas sp. PC1</name>
    <dbReference type="NCBI Taxonomy" id="1076344"/>
    <lineage>
        <taxon>Eukaryota</taxon>
        <taxon>Metamonada</taxon>
        <taxon>Diplomonadida</taxon>
        <taxon>Hexamitidae</taxon>
        <taxon>Hexamitinae</taxon>
        <taxon>Trepomonas</taxon>
    </lineage>
</organism>
<dbReference type="GO" id="GO:0006906">
    <property type="term" value="P:vesicle fusion"/>
    <property type="evidence" value="ECO:0007669"/>
    <property type="project" value="TreeGrafter"/>
</dbReference>
<name>A0A146KHM9_9EUKA</name>
<dbReference type="GO" id="GO:0031902">
    <property type="term" value="C:late endosome membrane"/>
    <property type="evidence" value="ECO:0007669"/>
    <property type="project" value="TreeGrafter"/>
</dbReference>
<evidence type="ECO:0000256" key="1">
    <source>
        <dbReference type="ARBA" id="ARBA00004211"/>
    </source>
</evidence>
<dbReference type="EMBL" id="GDID01000356">
    <property type="protein sequence ID" value="JAP96250.1"/>
    <property type="molecule type" value="Transcribed_RNA"/>
</dbReference>
<evidence type="ECO:0000256" key="5">
    <source>
        <dbReference type="ARBA" id="ARBA00022989"/>
    </source>
</evidence>
<keyword evidence="4" id="KW-0653">Protein transport</keyword>
<dbReference type="GO" id="GO:0012507">
    <property type="term" value="C:ER to Golgi transport vesicle membrane"/>
    <property type="evidence" value="ECO:0007669"/>
    <property type="project" value="TreeGrafter"/>
</dbReference>
<dbReference type="GO" id="GO:0005789">
    <property type="term" value="C:endoplasmic reticulum membrane"/>
    <property type="evidence" value="ECO:0007669"/>
    <property type="project" value="TreeGrafter"/>
</dbReference>
<dbReference type="SUPFAM" id="SSF58038">
    <property type="entry name" value="SNARE fusion complex"/>
    <property type="match status" value="1"/>
</dbReference>
<evidence type="ECO:0000256" key="6">
    <source>
        <dbReference type="ARBA" id="ARBA00023136"/>
    </source>
</evidence>
<evidence type="ECO:0000256" key="3">
    <source>
        <dbReference type="ARBA" id="ARBA00022692"/>
    </source>
</evidence>
<evidence type="ECO:0000313" key="8">
    <source>
        <dbReference type="EMBL" id="JAP96250.1"/>
    </source>
</evidence>
<dbReference type="GO" id="GO:0015031">
    <property type="term" value="P:protein transport"/>
    <property type="evidence" value="ECO:0007669"/>
    <property type="project" value="UniProtKB-KW"/>
</dbReference>
<sequence>MESVQQQIDQAQKNLTQFEKTKSNQNISVTRQAINSAEQQLQQVIAALKNIPASEKQKFNPKVTQITNNITNLKSKMTLVDNIPIAVSAEQRVAQQAANMVAQTEDSKRLLNETNQTGKEIVTNIKKQNNQMMDIDYTTGRIQGNIRESEELVKLMKRKEKCVNLSLWLFVVVLIGIDAFVMWWFHRT</sequence>
<dbReference type="GO" id="GO:0005484">
    <property type="term" value="F:SNAP receptor activity"/>
    <property type="evidence" value="ECO:0007669"/>
    <property type="project" value="TreeGrafter"/>
</dbReference>
<reference evidence="8" key="1">
    <citation type="submission" date="2015-07" db="EMBL/GenBank/DDBJ databases">
        <title>Adaptation to a free-living lifestyle via gene acquisitions in the diplomonad Trepomonas sp. PC1.</title>
        <authorList>
            <person name="Xu F."/>
            <person name="Jerlstrom-Hultqvist J."/>
            <person name="Kolisko M."/>
            <person name="Simpson A.G.B."/>
            <person name="Roger A.J."/>
            <person name="Svard S.G."/>
            <person name="Andersson J.O."/>
        </authorList>
    </citation>
    <scope>NUCLEOTIDE SEQUENCE</scope>
    <source>
        <strain evidence="8">PC1</strain>
    </source>
</reference>
<comment type="subcellular location">
    <subcellularLocation>
        <location evidence="1">Membrane</location>
        <topology evidence="1">Single-pass type IV membrane protein</topology>
    </subcellularLocation>
</comment>
<evidence type="ECO:0000256" key="2">
    <source>
        <dbReference type="ARBA" id="ARBA00022448"/>
    </source>
</evidence>
<dbReference type="Gene3D" id="1.20.5.110">
    <property type="match status" value="1"/>
</dbReference>
<keyword evidence="5 7" id="KW-1133">Transmembrane helix</keyword>
<keyword evidence="6 7" id="KW-0472">Membrane</keyword>
<keyword evidence="2" id="KW-0813">Transport</keyword>
<gene>
    <name evidence="8" type="ORF">TPC1_10474</name>
</gene>
<protein>
    <recommendedName>
        <fullName evidence="9">SNARE</fullName>
    </recommendedName>
</protein>
<evidence type="ECO:0000256" key="7">
    <source>
        <dbReference type="SAM" id="Phobius"/>
    </source>
</evidence>
<proteinExistence type="predicted"/>
<keyword evidence="3 7" id="KW-0812">Transmembrane</keyword>
<dbReference type="GO" id="GO:0031201">
    <property type="term" value="C:SNARE complex"/>
    <property type="evidence" value="ECO:0007669"/>
    <property type="project" value="TreeGrafter"/>
</dbReference>
<dbReference type="PANTHER" id="PTHR21230">
    <property type="entry name" value="VESICLE TRANSPORT V-SNARE PROTEIN VTI1-RELATED"/>
    <property type="match status" value="1"/>
</dbReference>
<feature type="transmembrane region" description="Helical" evidence="7">
    <location>
        <begin position="165"/>
        <end position="185"/>
    </location>
</feature>
<evidence type="ECO:0000256" key="4">
    <source>
        <dbReference type="ARBA" id="ARBA00022927"/>
    </source>
</evidence>
<dbReference type="GO" id="GO:0005794">
    <property type="term" value="C:Golgi apparatus"/>
    <property type="evidence" value="ECO:0007669"/>
    <property type="project" value="TreeGrafter"/>
</dbReference>
<accession>A0A146KHM9</accession>
<dbReference type="GO" id="GO:0000149">
    <property type="term" value="F:SNARE binding"/>
    <property type="evidence" value="ECO:0007669"/>
    <property type="project" value="TreeGrafter"/>
</dbReference>
<evidence type="ECO:0008006" key="9">
    <source>
        <dbReference type="Google" id="ProtNLM"/>
    </source>
</evidence>